<feature type="compositionally biased region" description="Basic and acidic residues" evidence="1">
    <location>
        <begin position="16"/>
        <end position="26"/>
    </location>
</feature>
<protein>
    <submittedName>
        <fullName evidence="2">Base plate hub subunit, tail length determinator</fullName>
    </submittedName>
</protein>
<keyword evidence="3" id="KW-1185">Reference proteome</keyword>
<dbReference type="InterPro" id="IPR057967">
    <property type="entry name" value="T4_TMP"/>
</dbReference>
<evidence type="ECO:0000256" key="1">
    <source>
        <dbReference type="SAM" id="MobiDB-lite"/>
    </source>
</evidence>
<evidence type="ECO:0000313" key="3">
    <source>
        <dbReference type="Proteomes" id="UP000250157"/>
    </source>
</evidence>
<feature type="region of interest" description="Disordered" evidence="1">
    <location>
        <begin position="375"/>
        <end position="398"/>
    </location>
</feature>
<dbReference type="Pfam" id="PF25671">
    <property type="entry name" value="T4_Tape_measure"/>
    <property type="match status" value="1"/>
</dbReference>
<name>A0A2Z5ZC89_9CAUD</name>
<dbReference type="RefSeq" id="YP_010090906.1">
    <property type="nucleotide sequence ID" value="NC_055721.1"/>
</dbReference>
<feature type="compositionally biased region" description="Pro residues" evidence="1">
    <location>
        <begin position="169"/>
        <end position="181"/>
    </location>
</feature>
<sequence length="588" mass="63559">MIQPNSDKTTLRRKKKIEDGEPERKAQGAASDQTVVLNDISAKLTDVQAATELISDTVEAKGNQILGSIDGLSKGLENVEAASELAAEASEKTTEQVSKLNDVASAISDKLAKLSEMFEHKLFGASDFVGPQPSASPDSSLLEAIKAAMPLEVIQPSLNELLEKLLPGGQPPEPPTPPPEDPPAEEKPSKEKPGKSEDSKLDDLIKITKGGFKASVGVSDKIAGMLFKYTLTAAAEAAKLAGMMFALILGIDLIRIHFKYWSDLFNKSFEEFFAKAEEWGPLIQSVVEMAKNISTMWDEKNWSGLAGAIIKGIGDITIALADLMFLGITKITAAMLRAMGMDDKALTVEGYGLEQFQKSGAVLDEQDQDTLARYQDRNMQKDTKKKTETAERYKNSKAAREQAVNYGSLTKEEAAQIEAGTYGKENEIANLPEDQRIKAIKARNETQAALKRTNDLTATTRSSDTSRIENLDKSIDSIGKRLADPALAKTPKLRKDMEGELGKLTAAVDKLKADAKVAPAPVEEQEDTQKSNRIEQQKRANEAAKNAPASNAQVTNNTVVNKTSKTNVTVPPTSSTPAPGMGGSRRVN</sequence>
<dbReference type="KEGG" id="vg:65108398"/>
<accession>A0A2Z5ZC89</accession>
<feature type="region of interest" description="Disordered" evidence="1">
    <location>
        <begin position="516"/>
        <end position="588"/>
    </location>
</feature>
<feature type="compositionally biased region" description="Basic and acidic residues" evidence="1">
    <location>
        <begin position="527"/>
        <end position="542"/>
    </location>
</feature>
<feature type="compositionally biased region" description="Low complexity" evidence="1">
    <location>
        <begin position="549"/>
        <end position="577"/>
    </location>
</feature>
<reference evidence="2 3" key="1">
    <citation type="submission" date="2018-02" db="EMBL/GenBank/DDBJ databases">
        <title>Full genome sequencing of a novel polyvalent bacteriophage as one of T4-Family member.</title>
        <authorList>
            <person name="Kawasaki T."/>
            <person name="Saad A.M."/>
            <person name="Yamada T."/>
        </authorList>
    </citation>
    <scope>NUCLEOTIDE SEQUENCE [LARGE SCALE GENOMIC DNA]</scope>
    <source>
        <strain evidence="2 3">EcS1</strain>
    </source>
</reference>
<dbReference type="GeneID" id="65108398"/>
<dbReference type="EMBL" id="LC371242">
    <property type="protein sequence ID" value="BBC78259.1"/>
    <property type="molecule type" value="Genomic_DNA"/>
</dbReference>
<feature type="compositionally biased region" description="Basic and acidic residues" evidence="1">
    <location>
        <begin position="184"/>
        <end position="200"/>
    </location>
</feature>
<dbReference type="Proteomes" id="UP000250157">
    <property type="component" value="Segment"/>
</dbReference>
<feature type="region of interest" description="Disordered" evidence="1">
    <location>
        <begin position="164"/>
        <end position="200"/>
    </location>
</feature>
<proteinExistence type="predicted"/>
<evidence type="ECO:0000313" key="2">
    <source>
        <dbReference type="EMBL" id="BBC78259.1"/>
    </source>
</evidence>
<organism evidence="2 3">
    <name type="scientific">Escherichia phage EcS1</name>
    <dbReference type="NCBI Taxonomy" id="2083276"/>
    <lineage>
        <taxon>Viruses</taxon>
        <taxon>Duplodnaviria</taxon>
        <taxon>Heunggongvirae</taxon>
        <taxon>Uroviricota</taxon>
        <taxon>Caudoviricetes</taxon>
        <taxon>Pantevenvirales</taxon>
        <taxon>Straboviridae</taxon>
        <taxon>Tevenvirinae</taxon>
        <taxon>Kagamiyamavirus</taxon>
        <taxon>Kagamiyamavirus ecs1</taxon>
    </lineage>
</organism>
<feature type="region of interest" description="Disordered" evidence="1">
    <location>
        <begin position="1"/>
        <end position="32"/>
    </location>
</feature>